<dbReference type="OrthoDB" id="28578at2157"/>
<dbReference type="KEGG" id="vmo:VMUT_0598"/>
<feature type="transmembrane region" description="Helical" evidence="1">
    <location>
        <begin position="9"/>
        <end position="34"/>
    </location>
</feature>
<dbReference type="Pfam" id="PF01944">
    <property type="entry name" value="SpoIIM"/>
    <property type="match status" value="1"/>
</dbReference>
<dbReference type="RefSeq" id="WP_013603972.1">
    <property type="nucleotide sequence ID" value="NC_015151.1"/>
</dbReference>
<reference evidence="2 3" key="1">
    <citation type="journal article" date="2011" name="J. Bacteriol.">
        <title>Complete genome sequence of 'Vulcanisaeta moutnovskia' strain 768-28, a novel member of the hyperthermophilic crenarchaeal genus vulcanisaeta.</title>
        <authorList>
            <person name="Gumerov V.M."/>
            <person name="Mardanov A.V."/>
            <person name="Beletsky A.V."/>
            <person name="Prokofeva M.I."/>
            <person name="Bonch-Osmolovskaya E.A."/>
            <person name="Ravin N.V."/>
            <person name="Skryabin K.G."/>
        </authorList>
    </citation>
    <scope>NUCLEOTIDE SEQUENCE [LARGE SCALE GENOMIC DNA]</scope>
    <source>
        <strain evidence="2 3">768-28</strain>
    </source>
</reference>
<dbReference type="InterPro" id="IPR002798">
    <property type="entry name" value="SpoIIM-like"/>
</dbReference>
<dbReference type="HOGENOM" id="CLU_123171_0_0_2"/>
<organism evidence="2 3">
    <name type="scientific">Vulcanisaeta moutnovskia (strain 768-28)</name>
    <dbReference type="NCBI Taxonomy" id="985053"/>
    <lineage>
        <taxon>Archaea</taxon>
        <taxon>Thermoproteota</taxon>
        <taxon>Thermoprotei</taxon>
        <taxon>Thermoproteales</taxon>
        <taxon>Thermoproteaceae</taxon>
        <taxon>Vulcanisaeta</taxon>
    </lineage>
</organism>
<evidence type="ECO:0000313" key="2">
    <source>
        <dbReference type="EMBL" id="ADY00809.1"/>
    </source>
</evidence>
<name>F0QV77_VULM7</name>
<accession>F0QV77</accession>
<evidence type="ECO:0008006" key="4">
    <source>
        <dbReference type="Google" id="ProtNLM"/>
    </source>
</evidence>
<keyword evidence="1" id="KW-0472">Membrane</keyword>
<dbReference type="eggNOG" id="arCOG01995">
    <property type="taxonomic scope" value="Archaea"/>
</dbReference>
<feature type="transmembrane region" description="Helical" evidence="1">
    <location>
        <begin position="95"/>
        <end position="114"/>
    </location>
</feature>
<keyword evidence="1" id="KW-0812">Transmembrane</keyword>
<sequence>MAISIRRVVLIYVIELLILVFLSIMGFYVGPLFIGQSIIGSLRNELISTVDLGPNYIFLHNLEIDTLMAIPVIGPFFFVLALAMTGFILGVYVAYAINSIIGLVLSLFITMFFPHGIIELLAYAFSTTGSLTFTRDIINALRRGRHISRGDITALIIYYLISVVLLYIAANVEYFEIITLKGLISRIIS</sequence>
<dbReference type="Proteomes" id="UP000007485">
    <property type="component" value="Chromosome"/>
</dbReference>
<feature type="transmembrane region" description="Helical" evidence="1">
    <location>
        <begin position="120"/>
        <end position="138"/>
    </location>
</feature>
<keyword evidence="1" id="KW-1133">Transmembrane helix</keyword>
<dbReference type="AlphaFoldDB" id="F0QV77"/>
<evidence type="ECO:0000313" key="3">
    <source>
        <dbReference type="Proteomes" id="UP000007485"/>
    </source>
</evidence>
<proteinExistence type="predicted"/>
<dbReference type="EMBL" id="CP002529">
    <property type="protein sequence ID" value="ADY00809.1"/>
    <property type="molecule type" value="Genomic_DNA"/>
</dbReference>
<dbReference type="GeneID" id="10288250"/>
<feature type="transmembrane region" description="Helical" evidence="1">
    <location>
        <begin position="150"/>
        <end position="170"/>
    </location>
</feature>
<feature type="transmembrane region" description="Helical" evidence="1">
    <location>
        <begin position="68"/>
        <end position="88"/>
    </location>
</feature>
<gene>
    <name evidence="2" type="ordered locus">VMUT_0598</name>
</gene>
<keyword evidence="3" id="KW-1185">Reference proteome</keyword>
<protein>
    <recommendedName>
        <fullName evidence="4">Stage II sporulation protein M</fullName>
    </recommendedName>
</protein>
<evidence type="ECO:0000256" key="1">
    <source>
        <dbReference type="SAM" id="Phobius"/>
    </source>
</evidence>